<accession>A0AAE1P242</accession>
<keyword evidence="2" id="KW-1185">Reference proteome</keyword>
<dbReference type="Proteomes" id="UP001292094">
    <property type="component" value="Unassembled WGS sequence"/>
</dbReference>
<sequence>MSSVVCGSAQSVVWLSSECYVAELSVVAEFRVLYGSAQSVLWLSAECCVAELSVVAELRVLRSINSSRRGVLEATRPTLWPHILALIVALTLAHNEALALALTCSPGVQ</sequence>
<proteinExistence type="predicted"/>
<reference evidence="1" key="1">
    <citation type="submission" date="2023-11" db="EMBL/GenBank/DDBJ databases">
        <title>Genome assemblies of two species of porcelain crab, Petrolisthes cinctipes and Petrolisthes manimaculis (Anomura: Porcellanidae).</title>
        <authorList>
            <person name="Angst P."/>
        </authorList>
    </citation>
    <scope>NUCLEOTIDE SEQUENCE</scope>
    <source>
        <strain evidence="1">PB745_02</strain>
        <tissue evidence="1">Gill</tissue>
    </source>
</reference>
<organism evidence="1 2">
    <name type="scientific">Petrolisthes manimaculis</name>
    <dbReference type="NCBI Taxonomy" id="1843537"/>
    <lineage>
        <taxon>Eukaryota</taxon>
        <taxon>Metazoa</taxon>
        <taxon>Ecdysozoa</taxon>
        <taxon>Arthropoda</taxon>
        <taxon>Crustacea</taxon>
        <taxon>Multicrustacea</taxon>
        <taxon>Malacostraca</taxon>
        <taxon>Eumalacostraca</taxon>
        <taxon>Eucarida</taxon>
        <taxon>Decapoda</taxon>
        <taxon>Pleocyemata</taxon>
        <taxon>Anomura</taxon>
        <taxon>Galatheoidea</taxon>
        <taxon>Porcellanidae</taxon>
        <taxon>Petrolisthes</taxon>
    </lineage>
</organism>
<evidence type="ECO:0000313" key="1">
    <source>
        <dbReference type="EMBL" id="KAK4300690.1"/>
    </source>
</evidence>
<gene>
    <name evidence="1" type="ORF">Pmani_027121</name>
</gene>
<dbReference type="AlphaFoldDB" id="A0AAE1P242"/>
<dbReference type="EMBL" id="JAWZYT010003005">
    <property type="protein sequence ID" value="KAK4300690.1"/>
    <property type="molecule type" value="Genomic_DNA"/>
</dbReference>
<comment type="caution">
    <text evidence="1">The sequence shown here is derived from an EMBL/GenBank/DDBJ whole genome shotgun (WGS) entry which is preliminary data.</text>
</comment>
<name>A0AAE1P242_9EUCA</name>
<protein>
    <submittedName>
        <fullName evidence="1">Uncharacterized protein</fullName>
    </submittedName>
</protein>
<evidence type="ECO:0000313" key="2">
    <source>
        <dbReference type="Proteomes" id="UP001292094"/>
    </source>
</evidence>